<keyword evidence="3" id="KW-1185">Reference proteome</keyword>
<feature type="compositionally biased region" description="Basic and acidic residues" evidence="1">
    <location>
        <begin position="129"/>
        <end position="142"/>
    </location>
</feature>
<evidence type="ECO:0000313" key="3">
    <source>
        <dbReference type="Proteomes" id="UP000612055"/>
    </source>
</evidence>
<evidence type="ECO:0000256" key="1">
    <source>
        <dbReference type="SAM" id="MobiDB-lite"/>
    </source>
</evidence>
<comment type="caution">
    <text evidence="2">The sequence shown here is derived from an EMBL/GenBank/DDBJ whole genome shotgun (WGS) entry which is preliminary data.</text>
</comment>
<dbReference type="PANTHER" id="PTHR28617">
    <property type="entry name" value="CILIA- AND FLAGELLA-ASSOCIATED PROTEIN 77"/>
    <property type="match status" value="1"/>
</dbReference>
<proteinExistence type="predicted"/>
<dbReference type="Pfam" id="PF14825">
    <property type="entry name" value="CFAP77"/>
    <property type="match status" value="1"/>
</dbReference>
<dbReference type="AlphaFoldDB" id="A0A836BUK0"/>
<gene>
    <name evidence="2" type="ORF">HYH03_013441</name>
</gene>
<dbReference type="PANTHER" id="PTHR28617:SF1">
    <property type="entry name" value="CILIA- AND FLAGELLA-ASSOCIATED PROTEIN 77"/>
    <property type="match status" value="1"/>
</dbReference>
<dbReference type="Proteomes" id="UP000612055">
    <property type="component" value="Unassembled WGS sequence"/>
</dbReference>
<feature type="region of interest" description="Disordered" evidence="1">
    <location>
        <begin position="214"/>
        <end position="255"/>
    </location>
</feature>
<reference evidence="2" key="1">
    <citation type="journal article" date="2020" name="bioRxiv">
        <title>Comparative genomics of Chlamydomonas.</title>
        <authorList>
            <person name="Craig R.J."/>
            <person name="Hasan A.R."/>
            <person name="Ness R.W."/>
            <person name="Keightley P.D."/>
        </authorList>
    </citation>
    <scope>NUCLEOTIDE SEQUENCE</scope>
    <source>
        <strain evidence="2">CCAP 11/70</strain>
    </source>
</reference>
<protein>
    <submittedName>
        <fullName evidence="2">Uncharacterized protein</fullName>
    </submittedName>
</protein>
<name>A0A836BUK0_9CHLO</name>
<feature type="region of interest" description="Disordered" evidence="1">
    <location>
        <begin position="96"/>
        <end position="142"/>
    </location>
</feature>
<accession>A0A836BUK0</accession>
<sequence>MEVNPLLTHSDLGTVKKILFNNPPAEKVFGYTPPRDPEGAREVMMLWKGHKPSPSQDQVNPKQDFKTLNKMAIASGLSTAKEQPAFRKEHAGVMVKTQKDGGSPSRRNASPTIPSSKTGTVFGMPSAHRTAEVSRTHGPDEPPVKFLVQGAYQDDWVRKNLEAEAAGAGASRPYIPPQPTKAVLGHSYGSLKYLQPPNNEEPWKMSKFKAVGPKVTQFNGKGTRSPARASGAAPYAEAPLDSPAAAPYEEEAPPS</sequence>
<evidence type="ECO:0000313" key="2">
    <source>
        <dbReference type="EMBL" id="KAG2488004.1"/>
    </source>
</evidence>
<dbReference type="OrthoDB" id="532484at2759"/>
<feature type="compositionally biased region" description="Polar residues" evidence="1">
    <location>
        <begin position="105"/>
        <end position="119"/>
    </location>
</feature>
<dbReference type="EMBL" id="JAEHOE010000089">
    <property type="protein sequence ID" value="KAG2488004.1"/>
    <property type="molecule type" value="Genomic_DNA"/>
</dbReference>
<organism evidence="2 3">
    <name type="scientific">Edaphochlamys debaryana</name>
    <dbReference type="NCBI Taxonomy" id="47281"/>
    <lineage>
        <taxon>Eukaryota</taxon>
        <taxon>Viridiplantae</taxon>
        <taxon>Chlorophyta</taxon>
        <taxon>core chlorophytes</taxon>
        <taxon>Chlorophyceae</taxon>
        <taxon>CS clade</taxon>
        <taxon>Chlamydomonadales</taxon>
        <taxon>Chlamydomonadales incertae sedis</taxon>
        <taxon>Edaphochlamys</taxon>
    </lineage>
</organism>
<dbReference type="InterPro" id="IPR029147">
    <property type="entry name" value="CFAP77"/>
</dbReference>